<dbReference type="NCBIfam" id="NF033788">
    <property type="entry name" value="HTH_metalloreg"/>
    <property type="match status" value="1"/>
</dbReference>
<dbReference type="InterPro" id="IPR001845">
    <property type="entry name" value="HTH_ArsR_DNA-bd_dom"/>
</dbReference>
<sequence length="116" mass="13911">MDRLQDLFKILADETRLRILLLLYHKELCVCEISNILQISQPKVSRHLAKLRDVGYVRDERQGQWIFYHLNIDDPLPKEILKTIISRIHEYPLASKDLERLSEMEKNNRLCERKNL</sequence>
<evidence type="ECO:0000313" key="5">
    <source>
        <dbReference type="EMBL" id="PRR72559.1"/>
    </source>
</evidence>
<dbReference type="InterPro" id="IPR011991">
    <property type="entry name" value="ArsR-like_HTH"/>
</dbReference>
<protein>
    <submittedName>
        <fullName evidence="5">HTH-type transcriptional repressor AseR</fullName>
    </submittedName>
</protein>
<keyword evidence="3" id="KW-0804">Transcription</keyword>
<evidence type="ECO:0000259" key="4">
    <source>
        <dbReference type="PROSITE" id="PS50987"/>
    </source>
</evidence>
<keyword evidence="2" id="KW-0238">DNA-binding</keyword>
<evidence type="ECO:0000256" key="3">
    <source>
        <dbReference type="ARBA" id="ARBA00023163"/>
    </source>
</evidence>
<dbReference type="SMART" id="SM00418">
    <property type="entry name" value="HTH_ARSR"/>
    <property type="match status" value="1"/>
</dbReference>
<proteinExistence type="predicted"/>
<gene>
    <name evidence="5" type="primary">aseR</name>
    <name evidence="5" type="ORF">MOHU_14880</name>
</gene>
<dbReference type="PANTHER" id="PTHR33154:SF18">
    <property type="entry name" value="ARSENICAL RESISTANCE OPERON REPRESSOR"/>
    <property type="match status" value="1"/>
</dbReference>
<dbReference type="GO" id="GO:0003677">
    <property type="term" value="F:DNA binding"/>
    <property type="evidence" value="ECO:0007669"/>
    <property type="project" value="UniProtKB-KW"/>
</dbReference>
<dbReference type="InterPro" id="IPR051081">
    <property type="entry name" value="HTH_MetalResp_TranReg"/>
</dbReference>
<dbReference type="PRINTS" id="PR00778">
    <property type="entry name" value="HTHARSR"/>
</dbReference>
<dbReference type="PANTHER" id="PTHR33154">
    <property type="entry name" value="TRANSCRIPTIONAL REGULATOR, ARSR FAMILY"/>
    <property type="match status" value="1"/>
</dbReference>
<reference evidence="5 6" key="1">
    <citation type="submission" date="2018-03" db="EMBL/GenBank/DDBJ databases">
        <title>Genome sequence of Moorella humiferrea DSM 23265.</title>
        <authorList>
            <person name="Poehlein A."/>
            <person name="Daniel R."/>
        </authorList>
    </citation>
    <scope>NUCLEOTIDE SEQUENCE [LARGE SCALE GENOMIC DNA]</scope>
    <source>
        <strain evidence="5 6">DSM 23265</strain>
    </source>
</reference>
<organism evidence="5 6">
    <name type="scientific">Neomoorella humiferrea</name>
    <dbReference type="NCBI Taxonomy" id="676965"/>
    <lineage>
        <taxon>Bacteria</taxon>
        <taxon>Bacillati</taxon>
        <taxon>Bacillota</taxon>
        <taxon>Clostridia</taxon>
        <taxon>Neomoorellales</taxon>
        <taxon>Neomoorellaceae</taxon>
        <taxon>Neomoorella</taxon>
    </lineage>
</organism>
<dbReference type="CDD" id="cd00090">
    <property type="entry name" value="HTH_ARSR"/>
    <property type="match status" value="1"/>
</dbReference>
<dbReference type="InterPro" id="IPR036388">
    <property type="entry name" value="WH-like_DNA-bd_sf"/>
</dbReference>
<keyword evidence="6" id="KW-1185">Reference proteome</keyword>
<accession>A0A2T0ARV8</accession>
<evidence type="ECO:0000256" key="1">
    <source>
        <dbReference type="ARBA" id="ARBA00023015"/>
    </source>
</evidence>
<dbReference type="EMBL" id="PVXM01000028">
    <property type="protein sequence ID" value="PRR72559.1"/>
    <property type="molecule type" value="Genomic_DNA"/>
</dbReference>
<feature type="domain" description="HTH arsR-type" evidence="4">
    <location>
        <begin position="1"/>
        <end position="92"/>
    </location>
</feature>
<dbReference type="Gene3D" id="1.10.10.10">
    <property type="entry name" value="Winged helix-like DNA-binding domain superfamily/Winged helix DNA-binding domain"/>
    <property type="match status" value="1"/>
</dbReference>
<dbReference type="PROSITE" id="PS50987">
    <property type="entry name" value="HTH_ARSR_2"/>
    <property type="match status" value="1"/>
</dbReference>
<evidence type="ECO:0000313" key="6">
    <source>
        <dbReference type="Proteomes" id="UP000238415"/>
    </source>
</evidence>
<comment type="caution">
    <text evidence="5">The sequence shown here is derived from an EMBL/GenBank/DDBJ whole genome shotgun (WGS) entry which is preliminary data.</text>
</comment>
<dbReference type="GO" id="GO:0003700">
    <property type="term" value="F:DNA-binding transcription factor activity"/>
    <property type="evidence" value="ECO:0007669"/>
    <property type="project" value="InterPro"/>
</dbReference>
<dbReference type="Proteomes" id="UP000238415">
    <property type="component" value="Unassembled WGS sequence"/>
</dbReference>
<dbReference type="RefSeq" id="WP_106005453.1">
    <property type="nucleotide sequence ID" value="NZ_CP136419.1"/>
</dbReference>
<evidence type="ECO:0000256" key="2">
    <source>
        <dbReference type="ARBA" id="ARBA00023125"/>
    </source>
</evidence>
<dbReference type="Pfam" id="PF01022">
    <property type="entry name" value="HTH_5"/>
    <property type="match status" value="1"/>
</dbReference>
<dbReference type="SUPFAM" id="SSF46785">
    <property type="entry name" value="Winged helix' DNA-binding domain"/>
    <property type="match status" value="1"/>
</dbReference>
<dbReference type="OrthoDB" id="9799175at2"/>
<keyword evidence="1" id="KW-0805">Transcription regulation</keyword>
<dbReference type="AlphaFoldDB" id="A0A2T0ARV8"/>
<dbReference type="InterPro" id="IPR036390">
    <property type="entry name" value="WH_DNA-bd_sf"/>
</dbReference>
<name>A0A2T0ARV8_9FIRM</name>